<organism evidence="1 2">
    <name type="scientific">Zostera marina</name>
    <name type="common">Eelgrass</name>
    <dbReference type="NCBI Taxonomy" id="29655"/>
    <lineage>
        <taxon>Eukaryota</taxon>
        <taxon>Viridiplantae</taxon>
        <taxon>Streptophyta</taxon>
        <taxon>Embryophyta</taxon>
        <taxon>Tracheophyta</taxon>
        <taxon>Spermatophyta</taxon>
        <taxon>Magnoliopsida</taxon>
        <taxon>Liliopsida</taxon>
        <taxon>Zosteraceae</taxon>
        <taxon>Zostera</taxon>
    </lineage>
</organism>
<dbReference type="EMBL" id="LFYR01000658">
    <property type="protein sequence ID" value="KMZ71801.1"/>
    <property type="molecule type" value="Genomic_DNA"/>
</dbReference>
<comment type="caution">
    <text evidence="1">The sequence shown here is derived from an EMBL/GenBank/DDBJ whole genome shotgun (WGS) entry which is preliminary data.</text>
</comment>
<keyword evidence="2" id="KW-1185">Reference proteome</keyword>
<evidence type="ECO:0000313" key="1">
    <source>
        <dbReference type="EMBL" id="KMZ71801.1"/>
    </source>
</evidence>
<gene>
    <name evidence="1" type="ORF">ZOSMA_175G00440</name>
</gene>
<sequence>MEAIQFNKCGEADLHMFVWSSNLWSYVESFIHLRVLSFIHEDNDIEVVESQPHRPSVARFGTWMSQIHQNSRLCVYQD</sequence>
<protein>
    <submittedName>
        <fullName evidence="1">Uncharacterized protein</fullName>
    </submittedName>
</protein>
<accession>A0A0K9PS46</accession>
<proteinExistence type="predicted"/>
<evidence type="ECO:0000313" key="2">
    <source>
        <dbReference type="Proteomes" id="UP000036987"/>
    </source>
</evidence>
<name>A0A0K9PS46_ZOSMR</name>
<reference evidence="2" key="1">
    <citation type="journal article" date="2016" name="Nature">
        <title>The genome of the seagrass Zostera marina reveals angiosperm adaptation to the sea.</title>
        <authorList>
            <person name="Olsen J.L."/>
            <person name="Rouze P."/>
            <person name="Verhelst B."/>
            <person name="Lin Y.-C."/>
            <person name="Bayer T."/>
            <person name="Collen J."/>
            <person name="Dattolo E."/>
            <person name="De Paoli E."/>
            <person name="Dittami S."/>
            <person name="Maumus F."/>
            <person name="Michel G."/>
            <person name="Kersting A."/>
            <person name="Lauritano C."/>
            <person name="Lohaus R."/>
            <person name="Toepel M."/>
            <person name="Tonon T."/>
            <person name="Vanneste K."/>
            <person name="Amirebrahimi M."/>
            <person name="Brakel J."/>
            <person name="Bostroem C."/>
            <person name="Chovatia M."/>
            <person name="Grimwood J."/>
            <person name="Jenkins J.W."/>
            <person name="Jueterbock A."/>
            <person name="Mraz A."/>
            <person name="Stam W.T."/>
            <person name="Tice H."/>
            <person name="Bornberg-Bauer E."/>
            <person name="Green P.J."/>
            <person name="Pearson G.A."/>
            <person name="Procaccini G."/>
            <person name="Duarte C.M."/>
            <person name="Schmutz J."/>
            <person name="Reusch T.B.H."/>
            <person name="Van de Peer Y."/>
        </authorList>
    </citation>
    <scope>NUCLEOTIDE SEQUENCE [LARGE SCALE GENOMIC DNA]</scope>
    <source>
        <strain evidence="2">cv. Finnish</strain>
    </source>
</reference>
<dbReference type="AlphaFoldDB" id="A0A0K9PS46"/>
<dbReference type="Proteomes" id="UP000036987">
    <property type="component" value="Unassembled WGS sequence"/>
</dbReference>